<protein>
    <submittedName>
        <fullName evidence="1">Uncharacterized protein</fullName>
    </submittedName>
</protein>
<organism evidence="1 2">
    <name type="scientific">Macleaya cordata</name>
    <name type="common">Five-seeded plume-poppy</name>
    <name type="synonym">Bocconia cordata</name>
    <dbReference type="NCBI Taxonomy" id="56857"/>
    <lineage>
        <taxon>Eukaryota</taxon>
        <taxon>Viridiplantae</taxon>
        <taxon>Streptophyta</taxon>
        <taxon>Embryophyta</taxon>
        <taxon>Tracheophyta</taxon>
        <taxon>Spermatophyta</taxon>
        <taxon>Magnoliopsida</taxon>
        <taxon>Ranunculales</taxon>
        <taxon>Papaveraceae</taxon>
        <taxon>Papaveroideae</taxon>
        <taxon>Macleaya</taxon>
    </lineage>
</organism>
<keyword evidence="2" id="KW-1185">Reference proteome</keyword>
<dbReference type="EMBL" id="MVGT01000486">
    <property type="protein sequence ID" value="OVA16547.1"/>
    <property type="molecule type" value="Genomic_DNA"/>
</dbReference>
<gene>
    <name evidence="1" type="ORF">BVC80_557g6</name>
</gene>
<dbReference type="Proteomes" id="UP000195402">
    <property type="component" value="Unassembled WGS sequence"/>
</dbReference>
<accession>A0A200R1F6</accession>
<dbReference type="InParanoid" id="A0A200R1F6"/>
<name>A0A200R1F6_MACCD</name>
<sequence length="179" mass="19831">MTKIKRSTRRLVCKCPWLATAYKNLGIVRLCCVIPDGAKLCSGLMEKSGFWDGVVKSSLIKLPNGFEGIQGSCGRAYKLSLLQQQRIDHGDFNKICPTLKKVFLIFETGQTPVGKCLRIMVDLRKNVKGLEMRNTIEDLNELKGMPSRGDVEIGEIPTLLDLGLNPNASRAQVCLGCEF</sequence>
<evidence type="ECO:0000313" key="1">
    <source>
        <dbReference type="EMBL" id="OVA16547.1"/>
    </source>
</evidence>
<evidence type="ECO:0000313" key="2">
    <source>
        <dbReference type="Proteomes" id="UP000195402"/>
    </source>
</evidence>
<proteinExistence type="predicted"/>
<dbReference type="OrthoDB" id="435881at2759"/>
<dbReference type="AlphaFoldDB" id="A0A200R1F6"/>
<dbReference type="STRING" id="56857.A0A200R1F6"/>
<reference evidence="1 2" key="1">
    <citation type="journal article" date="2017" name="Mol. Plant">
        <title>The Genome of Medicinal Plant Macleaya cordata Provides New Insights into Benzylisoquinoline Alkaloids Metabolism.</title>
        <authorList>
            <person name="Liu X."/>
            <person name="Liu Y."/>
            <person name="Huang P."/>
            <person name="Ma Y."/>
            <person name="Qing Z."/>
            <person name="Tang Q."/>
            <person name="Cao H."/>
            <person name="Cheng P."/>
            <person name="Zheng Y."/>
            <person name="Yuan Z."/>
            <person name="Zhou Y."/>
            <person name="Liu J."/>
            <person name="Tang Z."/>
            <person name="Zhuo Y."/>
            <person name="Zhang Y."/>
            <person name="Yu L."/>
            <person name="Huang J."/>
            <person name="Yang P."/>
            <person name="Peng Q."/>
            <person name="Zhang J."/>
            <person name="Jiang W."/>
            <person name="Zhang Z."/>
            <person name="Lin K."/>
            <person name="Ro D.K."/>
            <person name="Chen X."/>
            <person name="Xiong X."/>
            <person name="Shang Y."/>
            <person name="Huang S."/>
            <person name="Zeng J."/>
        </authorList>
    </citation>
    <scope>NUCLEOTIDE SEQUENCE [LARGE SCALE GENOMIC DNA]</scope>
    <source>
        <strain evidence="2">cv. BLH2017</strain>
        <tissue evidence="1">Root</tissue>
    </source>
</reference>
<comment type="caution">
    <text evidence="1">The sequence shown here is derived from an EMBL/GenBank/DDBJ whole genome shotgun (WGS) entry which is preliminary data.</text>
</comment>